<dbReference type="GO" id="GO:0003700">
    <property type="term" value="F:DNA-binding transcription factor activity"/>
    <property type="evidence" value="ECO:0007669"/>
    <property type="project" value="TreeGrafter"/>
</dbReference>
<organism evidence="2 3">
    <name type="scientific">Amycolatopsis albispora</name>
    <dbReference type="NCBI Taxonomy" id="1804986"/>
    <lineage>
        <taxon>Bacteria</taxon>
        <taxon>Bacillati</taxon>
        <taxon>Actinomycetota</taxon>
        <taxon>Actinomycetes</taxon>
        <taxon>Pseudonocardiales</taxon>
        <taxon>Pseudonocardiaceae</taxon>
        <taxon>Amycolatopsis</taxon>
    </lineage>
</organism>
<dbReference type="SUPFAM" id="SSF46785">
    <property type="entry name" value="Winged helix' DNA-binding domain"/>
    <property type="match status" value="1"/>
</dbReference>
<dbReference type="PANTHER" id="PTHR30136">
    <property type="entry name" value="HELIX-TURN-HELIX TRANSCRIPTIONAL REGULATOR, ICLR FAMILY"/>
    <property type="match status" value="1"/>
</dbReference>
<dbReference type="Proteomes" id="UP000250434">
    <property type="component" value="Chromosome"/>
</dbReference>
<accession>A0A344LBU8</accession>
<reference evidence="2 3" key="1">
    <citation type="submission" date="2016-04" db="EMBL/GenBank/DDBJ databases">
        <title>Complete genome sequence and analysis of deep-sea sediment isolate, Amycolatopsis sp. WP1.</title>
        <authorList>
            <person name="Wang H."/>
            <person name="Chen S."/>
            <person name="Wu Q."/>
        </authorList>
    </citation>
    <scope>NUCLEOTIDE SEQUENCE [LARGE SCALE GENOMIC DNA]</scope>
    <source>
        <strain evidence="2 3">WP1</strain>
    </source>
</reference>
<dbReference type="PANTHER" id="PTHR30136:SF34">
    <property type="entry name" value="TRANSCRIPTIONAL REGULATOR"/>
    <property type="match status" value="1"/>
</dbReference>
<dbReference type="GO" id="GO:0045892">
    <property type="term" value="P:negative regulation of DNA-templated transcription"/>
    <property type="evidence" value="ECO:0007669"/>
    <property type="project" value="TreeGrafter"/>
</dbReference>
<evidence type="ECO:0000313" key="3">
    <source>
        <dbReference type="Proteomes" id="UP000250434"/>
    </source>
</evidence>
<dbReference type="AlphaFoldDB" id="A0A344LBU8"/>
<dbReference type="Gene3D" id="1.10.10.10">
    <property type="entry name" value="Winged helix-like DNA-binding domain superfamily/Winged helix DNA-binding domain"/>
    <property type="match status" value="1"/>
</dbReference>
<dbReference type="SMART" id="SM00346">
    <property type="entry name" value="HTH_ICLR"/>
    <property type="match status" value="1"/>
</dbReference>
<dbReference type="InterPro" id="IPR050707">
    <property type="entry name" value="HTH_MetabolicPath_Reg"/>
</dbReference>
<dbReference type="Pfam" id="PF09339">
    <property type="entry name" value="HTH_IclR"/>
    <property type="match status" value="1"/>
</dbReference>
<proteinExistence type="predicted"/>
<dbReference type="KEGG" id="aab:A4R43_26035"/>
<dbReference type="InterPro" id="IPR036390">
    <property type="entry name" value="WH_DNA-bd_sf"/>
</dbReference>
<name>A0A344LBU8_9PSEU</name>
<dbReference type="InterPro" id="IPR036388">
    <property type="entry name" value="WH-like_DNA-bd_sf"/>
</dbReference>
<evidence type="ECO:0000259" key="1">
    <source>
        <dbReference type="PROSITE" id="PS51077"/>
    </source>
</evidence>
<protein>
    <recommendedName>
        <fullName evidence="1">HTH iclR-type domain-containing protein</fullName>
    </recommendedName>
</protein>
<dbReference type="PROSITE" id="PS51077">
    <property type="entry name" value="HTH_ICLR"/>
    <property type="match status" value="1"/>
</dbReference>
<dbReference type="InterPro" id="IPR005471">
    <property type="entry name" value="Tscrpt_reg_IclR_N"/>
</dbReference>
<feature type="domain" description="HTH iclR-type" evidence="1">
    <location>
        <begin position="1"/>
        <end position="54"/>
    </location>
</feature>
<evidence type="ECO:0000313" key="2">
    <source>
        <dbReference type="EMBL" id="AXB45522.1"/>
    </source>
</evidence>
<sequence length="77" mass="8670">MAVLRAFDGDRPELTLSQAAKATELDRATVRRLLLTLTELGYVTRRGRVFRLAPRTMELGRAYLAGLSTLERPDHQS</sequence>
<gene>
    <name evidence="2" type="ORF">A4R43_26035</name>
</gene>
<keyword evidence="3" id="KW-1185">Reference proteome</keyword>
<dbReference type="EMBL" id="CP015163">
    <property type="protein sequence ID" value="AXB45522.1"/>
    <property type="molecule type" value="Genomic_DNA"/>
</dbReference>
<dbReference type="GO" id="GO:0003677">
    <property type="term" value="F:DNA binding"/>
    <property type="evidence" value="ECO:0007669"/>
    <property type="project" value="InterPro"/>
</dbReference>